<name>A0A516KT08_9CAUD</name>
<proteinExistence type="predicted"/>
<evidence type="ECO:0000313" key="1">
    <source>
        <dbReference type="EMBL" id="QDP44825.1"/>
    </source>
</evidence>
<keyword evidence="2" id="KW-1185">Reference proteome</keyword>
<organism evidence="1 2">
    <name type="scientific">Microbacterium phage Araxxi</name>
    <dbReference type="NCBI Taxonomy" id="2590948"/>
    <lineage>
        <taxon>Viruses</taxon>
        <taxon>Duplodnaviria</taxon>
        <taxon>Heunggongvirae</taxon>
        <taxon>Uroviricota</taxon>
        <taxon>Caudoviricetes</taxon>
        <taxon>Burrovirus</taxon>
        <taxon>Burrovirus araxxi</taxon>
    </lineage>
</organism>
<sequence>MSAADQIRAAREAGDVQPPVILTFAEKYPHHQKLSDRKAEHEAISDFLTWWYDEKDGTLHSDERVEVLYHEISRVIGDYFGIPEKEFDAEKRAMLQSIHETGSI</sequence>
<accession>A0A516KT08</accession>
<protein>
    <submittedName>
        <fullName evidence="1">Uncharacterized protein</fullName>
    </submittedName>
</protein>
<dbReference type="RefSeq" id="YP_009850663.1">
    <property type="nucleotide sequence ID" value="NC_048801.1"/>
</dbReference>
<gene>
    <name evidence="1" type="primary">6</name>
    <name evidence="1" type="ORF">SEA_ARAXXI_6</name>
</gene>
<dbReference type="Proteomes" id="UP000315309">
    <property type="component" value="Segment"/>
</dbReference>
<reference evidence="1 2" key="1">
    <citation type="submission" date="2019-06" db="EMBL/GenBank/DDBJ databases">
        <authorList>
            <person name="Cleveland K."/>
            <person name="Luciani P."/>
            <person name="Chung H."/>
            <person name="Caruso S.M."/>
            <person name="Garlena R.A."/>
            <person name="Russell D.A."/>
            <person name="Pope W.H."/>
            <person name="Jacobs-Sera D."/>
            <person name="Hatfull G.F."/>
        </authorList>
    </citation>
    <scope>NUCLEOTIDE SEQUENCE [LARGE SCALE GENOMIC DNA]</scope>
</reference>
<dbReference type="KEGG" id="vg:55621146"/>
<dbReference type="EMBL" id="MN062711">
    <property type="protein sequence ID" value="QDP44825.1"/>
    <property type="molecule type" value="Genomic_DNA"/>
</dbReference>
<evidence type="ECO:0000313" key="2">
    <source>
        <dbReference type="Proteomes" id="UP000315309"/>
    </source>
</evidence>
<dbReference type="GeneID" id="55621146"/>